<dbReference type="SUPFAM" id="SSF69593">
    <property type="entry name" value="Glycerol-3-phosphate (1)-acyltransferase"/>
    <property type="match status" value="1"/>
</dbReference>
<evidence type="ECO:0000313" key="10">
    <source>
        <dbReference type="Proteomes" id="UP000006242"/>
    </source>
</evidence>
<feature type="transmembrane region" description="Helical" evidence="7">
    <location>
        <begin position="233"/>
        <end position="253"/>
    </location>
</feature>
<keyword evidence="9" id="KW-0012">Acyltransferase</keyword>
<comment type="caution">
    <text evidence="9">The sequence shown here is derived from an EMBL/GenBank/DDBJ whole genome shotgun (WGS) entry which is preliminary data.</text>
</comment>
<dbReference type="GO" id="GO:0046027">
    <property type="term" value="F:phospholipid:diacylglycerol acyltransferase activity"/>
    <property type="evidence" value="ECO:0007669"/>
    <property type="project" value="UniProtKB-EC"/>
</dbReference>
<dbReference type="InterPro" id="IPR020846">
    <property type="entry name" value="MFS_dom"/>
</dbReference>
<dbReference type="GO" id="GO:0005886">
    <property type="term" value="C:plasma membrane"/>
    <property type="evidence" value="ECO:0007669"/>
    <property type="project" value="UniProtKB-SubCell"/>
</dbReference>
<dbReference type="CDD" id="cd07989">
    <property type="entry name" value="LPLAT_AGPAT-like"/>
    <property type="match status" value="1"/>
</dbReference>
<dbReference type="PROSITE" id="PS50850">
    <property type="entry name" value="MFS"/>
    <property type="match status" value="1"/>
</dbReference>
<feature type="transmembrane region" description="Helical" evidence="7">
    <location>
        <begin position="57"/>
        <end position="78"/>
    </location>
</feature>
<dbReference type="InterPro" id="IPR011701">
    <property type="entry name" value="MFS"/>
</dbReference>
<feature type="transmembrane region" description="Helical" evidence="7">
    <location>
        <begin position="375"/>
        <end position="395"/>
    </location>
</feature>
<evidence type="ECO:0000256" key="7">
    <source>
        <dbReference type="SAM" id="Phobius"/>
    </source>
</evidence>
<dbReference type="Pfam" id="PF07690">
    <property type="entry name" value="MFS_1"/>
    <property type="match status" value="1"/>
</dbReference>
<dbReference type="CDD" id="cd06173">
    <property type="entry name" value="MFS_MefA_like"/>
    <property type="match status" value="1"/>
</dbReference>
<organism evidence="9 10">
    <name type="scientific">Salinisphaera shabanensis E1L3A</name>
    <dbReference type="NCBI Taxonomy" id="1033802"/>
    <lineage>
        <taxon>Bacteria</taxon>
        <taxon>Pseudomonadati</taxon>
        <taxon>Pseudomonadota</taxon>
        <taxon>Gammaproteobacteria</taxon>
        <taxon>Salinisphaerales</taxon>
        <taxon>Salinisphaeraceae</taxon>
        <taxon>Salinisphaera</taxon>
    </lineage>
</organism>
<protein>
    <submittedName>
        <fullName evidence="9">2-acylglycerophosphoethanolamine acyltransferase protein</fullName>
        <ecNumber evidence="9">2.3.1.158</ecNumber>
    </submittedName>
</protein>
<evidence type="ECO:0000313" key="9">
    <source>
        <dbReference type="EMBL" id="ERJ17656.1"/>
    </source>
</evidence>
<evidence type="ECO:0000256" key="6">
    <source>
        <dbReference type="ARBA" id="ARBA00023136"/>
    </source>
</evidence>
<dbReference type="PANTHER" id="PTHR43266:SF2">
    <property type="entry name" value="MAJOR FACILITATOR SUPERFAMILY (MFS) PROFILE DOMAIN-CONTAINING PROTEIN"/>
    <property type="match status" value="1"/>
</dbReference>
<dbReference type="RefSeq" id="WP_006913836.1">
    <property type="nucleotide sequence ID" value="NZ_AFNV02000031.1"/>
</dbReference>
<accession>F7QBR2</accession>
<evidence type="ECO:0000256" key="1">
    <source>
        <dbReference type="ARBA" id="ARBA00004651"/>
    </source>
</evidence>
<dbReference type="SUPFAM" id="SSF103473">
    <property type="entry name" value="MFS general substrate transporter"/>
    <property type="match status" value="1"/>
</dbReference>
<gene>
    <name evidence="9" type="primary">aas</name>
    <name evidence="9" type="ORF">SSPSH_003502</name>
</gene>
<keyword evidence="2" id="KW-0813">Transport</keyword>
<dbReference type="Gene3D" id="1.20.1250.20">
    <property type="entry name" value="MFS general substrate transporter like domains"/>
    <property type="match status" value="1"/>
</dbReference>
<keyword evidence="10" id="KW-1185">Reference proteome</keyword>
<dbReference type="eggNOG" id="COG0204">
    <property type="taxonomic scope" value="Bacteria"/>
</dbReference>
<evidence type="ECO:0000256" key="2">
    <source>
        <dbReference type="ARBA" id="ARBA00022448"/>
    </source>
</evidence>
<feature type="transmembrane region" description="Helical" evidence="7">
    <location>
        <begin position="181"/>
        <end position="201"/>
    </location>
</feature>
<feature type="domain" description="Major facilitator superfamily (MFS) profile" evidence="8">
    <location>
        <begin position="17"/>
        <end position="430"/>
    </location>
</feature>
<evidence type="ECO:0000256" key="3">
    <source>
        <dbReference type="ARBA" id="ARBA00022475"/>
    </source>
</evidence>
<reference evidence="9 10" key="2">
    <citation type="journal article" date="2013" name="PLoS ONE">
        <title>INDIGO - INtegrated Data Warehouse of MIcrobial GenOmes with Examples from the Red Sea Extremophiles.</title>
        <authorList>
            <person name="Alam I."/>
            <person name="Antunes A."/>
            <person name="Kamau A.A."/>
            <person name="Ba Alawi W."/>
            <person name="Kalkatawi M."/>
            <person name="Stingl U."/>
            <person name="Bajic V.B."/>
        </authorList>
    </citation>
    <scope>NUCLEOTIDE SEQUENCE [LARGE SCALE GENOMIC DNA]</scope>
    <source>
        <strain evidence="9 10">E1L3A</strain>
    </source>
</reference>
<sequence>MASGQFKLLGERRFSPFFFTQFLGAFNDNLFKNALVILIAFQGSSWAMTEGGMSANVLVNVAAGLFILPFFLFSATAGQIADKYDKATLMRWIKALEIVIMAGAAVAFALHSLALLMVLLFLMGAQSTLFGPVKYGYLPAHLDNRELTGGNGMVELGTFLAILLGTIAGGQLVHAVGDRTLVIGISVLVFAVLGWLVSLLIPRTAPSAPDLKLNWNPVSETIRIVGYARENRTIFLSIMGISWFWAVGAMYLAQLPNYVRVDLGGDETVVTLLLALFSLGIGIGSMLCDRLSGGRIELGLVPFGAAGLVLFSLHLGFAGVAEHANEVGLSAFLALDGSWRVLADLGLIGLFGGFYIVPLYSLIQERAPRERLSRIIAANSVINALFMVLASLYAVGALQLGLSIPGLFLATAVMTAAVVVFIFTLVPEFTMRFIIWLLVSTVYRVRKRGLENIPEEGGVLLVCNHVSFMDGLILGGSVRRPARFVMYHTIFDVPVLSFIFRTGKAIPIAPAKEDPGRLEAAYDAIARELEDGQVVCLFPEGAITHDGELQAFRQGVERVVQRTPVPVVPMALRGMWGSFFSRKGGAAMKQLPQRFRSRIELIAGSAIAPEQASAAELQRRVQIMLDSGEPCETPVNAHQPAPRA</sequence>
<keyword evidence="6 7" id="KW-0472">Membrane</keyword>
<feature type="transmembrane region" description="Helical" evidence="7">
    <location>
        <begin position="341"/>
        <end position="363"/>
    </location>
</feature>
<dbReference type="EC" id="2.3.1.158" evidence="9"/>
<dbReference type="OrthoDB" id="9803968at2"/>
<feature type="transmembrane region" description="Helical" evidence="7">
    <location>
        <begin position="268"/>
        <end position="288"/>
    </location>
</feature>
<name>F7QBR2_9GAMM</name>
<dbReference type="Pfam" id="PF01553">
    <property type="entry name" value="Acyltransferase"/>
    <property type="match status" value="1"/>
</dbReference>
<evidence type="ECO:0000256" key="5">
    <source>
        <dbReference type="ARBA" id="ARBA00022989"/>
    </source>
</evidence>
<dbReference type="STRING" id="1033802.SSPSH_003502"/>
<dbReference type="SMART" id="SM00563">
    <property type="entry name" value="PlsC"/>
    <property type="match status" value="1"/>
</dbReference>
<reference evidence="9 10" key="1">
    <citation type="journal article" date="2011" name="J. Bacteriol.">
        <title>Genome sequence of Salinisphaera shabanensis, a gammaproteobacterium from the harsh, variable environment of the brine-seawater interface of the Shaban Deep in the Red Sea.</title>
        <authorList>
            <person name="Antunes A."/>
            <person name="Alam I."/>
            <person name="Bajic V.B."/>
            <person name="Stingl U."/>
        </authorList>
    </citation>
    <scope>NUCLEOTIDE SEQUENCE [LARGE SCALE GENOMIC DNA]</scope>
    <source>
        <strain evidence="9 10">E1L3A</strain>
    </source>
</reference>
<keyword evidence="9" id="KW-0808">Transferase</keyword>
<dbReference type="AlphaFoldDB" id="F7QBR2"/>
<dbReference type="EMBL" id="AFNV02000031">
    <property type="protein sequence ID" value="ERJ17656.1"/>
    <property type="molecule type" value="Genomic_DNA"/>
</dbReference>
<proteinExistence type="predicted"/>
<dbReference type="GO" id="GO:0022857">
    <property type="term" value="F:transmembrane transporter activity"/>
    <property type="evidence" value="ECO:0007669"/>
    <property type="project" value="InterPro"/>
</dbReference>
<keyword evidence="4 7" id="KW-0812">Transmembrane</keyword>
<dbReference type="InterPro" id="IPR002123">
    <property type="entry name" value="Plipid/glycerol_acylTrfase"/>
</dbReference>
<dbReference type="InterPro" id="IPR036259">
    <property type="entry name" value="MFS_trans_sf"/>
</dbReference>
<keyword evidence="5 7" id="KW-1133">Transmembrane helix</keyword>
<evidence type="ECO:0000259" key="8">
    <source>
        <dbReference type="PROSITE" id="PS50850"/>
    </source>
</evidence>
<feature type="transmembrane region" description="Helical" evidence="7">
    <location>
        <begin position="98"/>
        <end position="122"/>
    </location>
</feature>
<feature type="transmembrane region" description="Helical" evidence="7">
    <location>
        <begin position="300"/>
        <end position="321"/>
    </location>
</feature>
<feature type="transmembrane region" description="Helical" evidence="7">
    <location>
        <begin position="154"/>
        <end position="175"/>
    </location>
</feature>
<keyword evidence="3" id="KW-1003">Cell membrane</keyword>
<evidence type="ECO:0000256" key="4">
    <source>
        <dbReference type="ARBA" id="ARBA00022692"/>
    </source>
</evidence>
<feature type="transmembrane region" description="Helical" evidence="7">
    <location>
        <begin position="407"/>
        <end position="439"/>
    </location>
</feature>
<comment type="subcellular location">
    <subcellularLocation>
        <location evidence="1">Cell membrane</location>
        <topology evidence="1">Multi-pass membrane protein</topology>
    </subcellularLocation>
</comment>
<dbReference type="Proteomes" id="UP000006242">
    <property type="component" value="Unassembled WGS sequence"/>
</dbReference>
<dbReference type="PANTHER" id="PTHR43266">
    <property type="entry name" value="MACROLIDE-EFFLUX PROTEIN"/>
    <property type="match status" value="1"/>
</dbReference>